<sequence>MQKEHFDYSRDKIFVYPLITGLLAASGATAFGTAHNPPQDNNVWFRGYDKLNSAFLKIEKPINVRHVYLLTTEISELENPQLLEFKTLSLMLEPKENSKKIDLGKIALYNDNTLGEKRTLYLVGPYVFREKH</sequence>
<organism evidence="1 2">
    <name type="scientific">Candidatus Hydrogenosomobacter endosymbioticus</name>
    <dbReference type="NCBI Taxonomy" id="2558174"/>
    <lineage>
        <taxon>Bacteria</taxon>
        <taxon>Pseudomonadati</taxon>
        <taxon>Pseudomonadota</taxon>
        <taxon>Alphaproteobacteria</taxon>
        <taxon>Holosporales</taxon>
        <taxon>Holosporaceae</taxon>
        <taxon>Candidatus Hydrogenosomobacter</taxon>
    </lineage>
</organism>
<evidence type="ECO:0000313" key="2">
    <source>
        <dbReference type="Proteomes" id="UP001320209"/>
    </source>
</evidence>
<accession>A0ABM7V9K0</accession>
<reference evidence="1" key="1">
    <citation type="submission" date="2021-10" db="EMBL/GenBank/DDBJ databases">
        <title>Genome Sequence of The Candidatus Hydrogeosomobacter endosymbioticus, an Intracellular Bacterial Symbiont of the Anaerobic Ciliate GW7.</title>
        <authorList>
            <person name="Shiohama Y."/>
            <person name="Shinzato N."/>
        </authorList>
    </citation>
    <scope>NUCLEOTIDE SEQUENCE [LARGE SCALE GENOMIC DNA]</scope>
    <source>
        <strain evidence="1">200920</strain>
    </source>
</reference>
<name>A0ABM7V9K0_9PROT</name>
<gene>
    <name evidence="1" type="ORF">HYD_6190</name>
</gene>
<dbReference type="Proteomes" id="UP001320209">
    <property type="component" value="Chromosome"/>
</dbReference>
<proteinExistence type="predicted"/>
<protein>
    <submittedName>
        <fullName evidence="1">Uncharacterized protein</fullName>
    </submittedName>
</protein>
<evidence type="ECO:0000313" key="1">
    <source>
        <dbReference type="EMBL" id="BDB96486.1"/>
    </source>
</evidence>
<keyword evidence="2" id="KW-1185">Reference proteome</keyword>
<dbReference type="EMBL" id="AP025225">
    <property type="protein sequence ID" value="BDB96486.1"/>
    <property type="molecule type" value="Genomic_DNA"/>
</dbReference>